<sequence length="147" mass="16226">MLEAAMWAHGHSMAIEVPGNIKSEWRAGFFIRVIGKPNTTNWFHFAVPTTVIVNDNRLRIDSAMVRMRSGSTLADITNVHVFDGENRVFAQDNMNLSPTAFGLERFSLPNKPDVAWGVGITLGVRFTGSTDAQNTMEFAAVGIDFLP</sequence>
<evidence type="ECO:0000313" key="1">
    <source>
        <dbReference type="EMBL" id="PTQ59344.1"/>
    </source>
</evidence>
<dbReference type="AlphaFoldDB" id="A0A2T5GJ54"/>
<gene>
    <name evidence="1" type="ORF">C8J26_3088</name>
</gene>
<comment type="caution">
    <text evidence="1">The sequence shown here is derived from an EMBL/GenBank/DDBJ whole genome shotgun (WGS) entry which is preliminary data.</text>
</comment>
<dbReference type="InterPro" id="IPR046731">
    <property type="entry name" value="DUF6623"/>
</dbReference>
<organism evidence="1 2">
    <name type="scientific">Sphingomonas aurantiaca</name>
    <dbReference type="NCBI Taxonomy" id="185949"/>
    <lineage>
        <taxon>Bacteria</taxon>
        <taxon>Pseudomonadati</taxon>
        <taxon>Pseudomonadota</taxon>
        <taxon>Alphaproteobacteria</taxon>
        <taxon>Sphingomonadales</taxon>
        <taxon>Sphingomonadaceae</taxon>
        <taxon>Sphingomonas</taxon>
    </lineage>
</organism>
<reference evidence="1 2" key="1">
    <citation type="submission" date="2018-04" db="EMBL/GenBank/DDBJ databases">
        <title>Genomic Encyclopedia of Type Strains, Phase III (KMG-III): the genomes of soil and plant-associated and newly described type strains.</title>
        <authorList>
            <person name="Whitman W."/>
        </authorList>
    </citation>
    <scope>NUCLEOTIDE SEQUENCE [LARGE SCALE GENOMIC DNA]</scope>
    <source>
        <strain evidence="1 2">MA101b</strain>
    </source>
</reference>
<keyword evidence="2" id="KW-1185">Reference proteome</keyword>
<dbReference type="EMBL" id="QAOG01000005">
    <property type="protein sequence ID" value="PTQ59344.1"/>
    <property type="molecule type" value="Genomic_DNA"/>
</dbReference>
<accession>A0A2T5GJ54</accession>
<name>A0A2T5GJ54_9SPHN</name>
<proteinExistence type="predicted"/>
<dbReference type="Pfam" id="PF20328">
    <property type="entry name" value="DUF6623"/>
    <property type="match status" value="1"/>
</dbReference>
<dbReference type="RefSeq" id="WP_146168856.1">
    <property type="nucleotide sequence ID" value="NZ_QAOG01000005.1"/>
</dbReference>
<evidence type="ECO:0000313" key="2">
    <source>
        <dbReference type="Proteomes" id="UP000244189"/>
    </source>
</evidence>
<protein>
    <submittedName>
        <fullName evidence="1">Uncharacterized protein</fullName>
    </submittedName>
</protein>
<dbReference type="Proteomes" id="UP000244189">
    <property type="component" value="Unassembled WGS sequence"/>
</dbReference>